<dbReference type="SUPFAM" id="SSF53067">
    <property type="entry name" value="Actin-like ATPase domain"/>
    <property type="match status" value="1"/>
</dbReference>
<proteinExistence type="inferred from homology"/>
<name>A0A419A5S3_9RHOB</name>
<comment type="pathway">
    <text evidence="2">Cell wall biogenesis; peptidoglycan recycling.</text>
</comment>
<comment type="caution">
    <text evidence="4">The sequence shown here is derived from an EMBL/GenBank/DDBJ whole genome shotgun (WGS) entry which is preliminary data.</text>
</comment>
<evidence type="ECO:0000256" key="1">
    <source>
        <dbReference type="ARBA" id="ARBA00023277"/>
    </source>
</evidence>
<keyword evidence="5" id="KW-1185">Reference proteome</keyword>
<keyword evidence="2" id="KW-0067">ATP-binding</keyword>
<dbReference type="EMBL" id="QZEW01000050">
    <property type="protein sequence ID" value="RJL12098.1"/>
    <property type="molecule type" value="Genomic_DNA"/>
</dbReference>
<protein>
    <recommendedName>
        <fullName evidence="2">Anhydro-N-acetylmuramic acid kinase</fullName>
        <ecNumber evidence="2">2.7.1.170</ecNumber>
    </recommendedName>
    <alternativeName>
        <fullName evidence="2">AnhMurNAc kinase</fullName>
    </alternativeName>
</protein>
<evidence type="ECO:0000256" key="3">
    <source>
        <dbReference type="SAM" id="MobiDB-lite"/>
    </source>
</evidence>
<dbReference type="GO" id="GO:0097175">
    <property type="term" value="P:1,6-anhydro-N-acetyl-beta-muramic acid catabolic process"/>
    <property type="evidence" value="ECO:0007669"/>
    <property type="project" value="UniProtKB-UniRule"/>
</dbReference>
<comment type="similarity">
    <text evidence="2">Belongs to the anhydro-N-acetylmuramic acid kinase family.</text>
</comment>
<evidence type="ECO:0000313" key="4">
    <source>
        <dbReference type="EMBL" id="RJL12098.1"/>
    </source>
</evidence>
<comment type="catalytic activity">
    <reaction evidence="2">
        <text>1,6-anhydro-N-acetyl-beta-muramate + ATP + H2O = N-acetyl-D-muramate 6-phosphate + ADP + H(+)</text>
        <dbReference type="Rhea" id="RHEA:24952"/>
        <dbReference type="ChEBI" id="CHEBI:15377"/>
        <dbReference type="ChEBI" id="CHEBI:15378"/>
        <dbReference type="ChEBI" id="CHEBI:30616"/>
        <dbReference type="ChEBI" id="CHEBI:58690"/>
        <dbReference type="ChEBI" id="CHEBI:58722"/>
        <dbReference type="ChEBI" id="CHEBI:456216"/>
        <dbReference type="EC" id="2.7.1.170"/>
    </reaction>
</comment>
<dbReference type="RefSeq" id="WP_119898524.1">
    <property type="nucleotide sequence ID" value="NZ_QNRC01000019.1"/>
</dbReference>
<dbReference type="GO" id="GO:0009254">
    <property type="term" value="P:peptidoglycan turnover"/>
    <property type="evidence" value="ECO:0007669"/>
    <property type="project" value="UniProtKB-UniRule"/>
</dbReference>
<keyword evidence="2 4" id="KW-0808">Transferase</keyword>
<organism evidence="4 5">
    <name type="scientific">Paracoccus siganidrum</name>
    <dbReference type="NCBI Taxonomy" id="1276757"/>
    <lineage>
        <taxon>Bacteria</taxon>
        <taxon>Pseudomonadati</taxon>
        <taxon>Pseudomonadota</taxon>
        <taxon>Alphaproteobacteria</taxon>
        <taxon>Rhodobacterales</taxon>
        <taxon>Paracoccaceae</taxon>
        <taxon>Paracoccus</taxon>
    </lineage>
</organism>
<evidence type="ECO:0000256" key="2">
    <source>
        <dbReference type="HAMAP-Rule" id="MF_01270"/>
    </source>
</evidence>
<feature type="binding site" evidence="2">
    <location>
        <begin position="10"/>
        <end position="17"/>
    </location>
    <ligand>
        <name>ATP</name>
        <dbReference type="ChEBI" id="CHEBI:30616"/>
    </ligand>
</feature>
<gene>
    <name evidence="2" type="primary">anmK</name>
    <name evidence="4" type="ORF">D3P05_12620</name>
</gene>
<dbReference type="Gene3D" id="3.30.420.40">
    <property type="match status" value="2"/>
</dbReference>
<dbReference type="UniPathway" id="UPA00343"/>
<keyword evidence="2 4" id="KW-0418">Kinase</keyword>
<keyword evidence="2" id="KW-0547">Nucleotide-binding</keyword>
<dbReference type="GO" id="GO:0005524">
    <property type="term" value="F:ATP binding"/>
    <property type="evidence" value="ECO:0007669"/>
    <property type="project" value="UniProtKB-UniRule"/>
</dbReference>
<comment type="pathway">
    <text evidence="2">Amino-sugar metabolism; 1,6-anhydro-N-acetylmuramate degradation.</text>
</comment>
<dbReference type="PANTHER" id="PTHR30605">
    <property type="entry name" value="ANHYDRO-N-ACETYLMURAMIC ACID KINASE"/>
    <property type="match status" value="1"/>
</dbReference>
<comment type="function">
    <text evidence="2">Catalyzes the specific phosphorylation of 1,6-anhydro-N-acetylmuramic acid (anhMurNAc) with the simultaneous cleavage of the 1,6-anhydro ring, generating MurNAc-6-P. Is required for the utilization of anhMurNAc either imported from the medium or derived from its own cell wall murein, and thus plays a role in cell wall recycling.</text>
</comment>
<dbReference type="HAMAP" id="MF_01270">
    <property type="entry name" value="AnhMurNAc_kinase"/>
    <property type="match status" value="1"/>
</dbReference>
<dbReference type="AlphaFoldDB" id="A0A419A5S3"/>
<dbReference type="OrthoDB" id="9763949at2"/>
<dbReference type="GO" id="GO:0006040">
    <property type="term" value="P:amino sugar metabolic process"/>
    <property type="evidence" value="ECO:0007669"/>
    <property type="project" value="InterPro"/>
</dbReference>
<evidence type="ECO:0000313" key="5">
    <source>
        <dbReference type="Proteomes" id="UP000283587"/>
    </source>
</evidence>
<accession>A0A419A5S3</accession>
<feature type="region of interest" description="Disordered" evidence="3">
    <location>
        <begin position="92"/>
        <end position="111"/>
    </location>
</feature>
<dbReference type="EC" id="2.7.1.170" evidence="2"/>
<dbReference type="Pfam" id="PF03702">
    <property type="entry name" value="AnmK"/>
    <property type="match status" value="1"/>
</dbReference>
<dbReference type="GO" id="GO:0016773">
    <property type="term" value="F:phosphotransferase activity, alcohol group as acceptor"/>
    <property type="evidence" value="ECO:0007669"/>
    <property type="project" value="UniProtKB-UniRule"/>
</dbReference>
<dbReference type="Proteomes" id="UP000283587">
    <property type="component" value="Unassembled WGS sequence"/>
</dbReference>
<dbReference type="PANTHER" id="PTHR30605:SF0">
    <property type="entry name" value="ANHYDRO-N-ACETYLMURAMIC ACID KINASE"/>
    <property type="match status" value="1"/>
</dbReference>
<feature type="region of interest" description="Disordered" evidence="3">
    <location>
        <begin position="344"/>
        <end position="370"/>
    </location>
</feature>
<dbReference type="InterPro" id="IPR043129">
    <property type="entry name" value="ATPase_NBD"/>
</dbReference>
<dbReference type="GO" id="GO:0016301">
    <property type="term" value="F:kinase activity"/>
    <property type="evidence" value="ECO:0007669"/>
    <property type="project" value="UniProtKB-KW"/>
</dbReference>
<keyword evidence="1 2" id="KW-0119">Carbohydrate metabolism</keyword>
<dbReference type="NCBIfam" id="NF007141">
    <property type="entry name" value="PRK09585.1-5"/>
    <property type="match status" value="1"/>
</dbReference>
<dbReference type="UniPathway" id="UPA00544"/>
<dbReference type="InterPro" id="IPR005338">
    <property type="entry name" value="Anhydro_N_Ac-Mur_kinase"/>
</dbReference>
<sequence>MIRALGMMSGTSLDGVDAAMVETDGIRIGAFGRSAFRAYSDNEAAMLHGALGGWPHDPGVAEAAAISVAAHAALARDFPEAELIGFHGQTLAHDPQGRGTHQAGDGAALADGTGRPVVWDFRAEDVRQGGEGAPLAPFFHWACAEWAMGQGHLPAAPLAFLNLGGVGNITWVDPAAPAPEAEGACLAFDTGPANAPINDLMRQRRRALRDEGGALAAQGQADRAVIANFLRHPYFERPPPKSLDRDAFTGLAAAIRDLADADAAATLVAALAESVAAGFRWLPAPPDRVLVCGGGRHNRTIMAELARLLPCAVQPVEAAGLDGDMLEAQAFAWLAVRVRRGLPTSAPSTTGVPRPACGGRISHPRRRPAR</sequence>
<reference evidence="5" key="1">
    <citation type="submission" date="2018-09" db="EMBL/GenBank/DDBJ databases">
        <title>Paracoccus onubensis nov. sp. a moderate halophilic bacterium isolated from Gruta de las Maravillas (Aracena, Spain).</title>
        <authorList>
            <person name="Jurado V."/>
            <person name="Gutierrez-Patricio S."/>
            <person name="Gonzalez-Pimentel J.L."/>
            <person name="Miller A.Z."/>
            <person name="Laiz L."/>
            <person name="Saiz-Jimenez C."/>
        </authorList>
    </citation>
    <scope>NUCLEOTIDE SEQUENCE [LARGE SCALE GENOMIC DNA]</scope>
    <source>
        <strain evidence="5">DSM 26381</strain>
    </source>
</reference>